<evidence type="ECO:0000256" key="2">
    <source>
        <dbReference type="ARBA" id="ARBA00023239"/>
    </source>
</evidence>
<dbReference type="GO" id="GO:0005737">
    <property type="term" value="C:cytoplasm"/>
    <property type="evidence" value="ECO:0007669"/>
    <property type="project" value="TreeGrafter"/>
</dbReference>
<gene>
    <name evidence="4" type="ORF">TAPDE_002524</name>
</gene>
<dbReference type="EMBL" id="CAHR02000087">
    <property type="protein sequence ID" value="CCG82508.1"/>
    <property type="molecule type" value="Genomic_DNA"/>
</dbReference>
<dbReference type="PANTHER" id="PTHR12192">
    <property type="entry name" value="CATION TRANSPORT PROTEIN CHAC-RELATED"/>
    <property type="match status" value="1"/>
</dbReference>
<dbReference type="EC" id="4.3.2.7" evidence="1"/>
<dbReference type="Gene3D" id="3.10.490.10">
    <property type="entry name" value="Gamma-glutamyl cyclotransferase-like"/>
    <property type="match status" value="1"/>
</dbReference>
<dbReference type="eggNOG" id="KOG3182">
    <property type="taxonomic scope" value="Eukaryota"/>
</dbReference>
<name>R4XDM7_TAPDE</name>
<accession>R4XDM7</accession>
<evidence type="ECO:0000313" key="5">
    <source>
        <dbReference type="Proteomes" id="UP000013776"/>
    </source>
</evidence>
<dbReference type="OrthoDB" id="1933483at2759"/>
<proteinExistence type="predicted"/>
<dbReference type="AlphaFoldDB" id="R4XDM7"/>
<keyword evidence="5" id="KW-1185">Reference proteome</keyword>
<sequence>MSSRQPGPAASDTVDSSGLSVAPREGTTAPFLVFGYGSLIWRPPPHVARRVPGYITTHYRRFWQLSEDHRGTVERPGRVVTLVPKSRYHSIAASLSSLSPSIAALSGPSPGEVTGAAKEKCWGVVYEIHPTSVEEVKAYLTVREMNGYSCLSLPVHTTGGVLLSSVYIGTLDNPQFSATSDDGDGLMRVAKHIKGAAGPSGPNEEYLLNLGTALAAIQAEVAAEDTDLHADGRCGDWYVEELIRLVKSM</sequence>
<keyword evidence="2" id="KW-0456">Lyase</keyword>
<dbReference type="InterPro" id="IPR013024">
    <property type="entry name" value="GGCT-like"/>
</dbReference>
<dbReference type="Pfam" id="PF04752">
    <property type="entry name" value="ChaC"/>
    <property type="match status" value="1"/>
</dbReference>
<dbReference type="GO" id="GO:0006751">
    <property type="term" value="P:glutathione catabolic process"/>
    <property type="evidence" value="ECO:0007669"/>
    <property type="project" value="InterPro"/>
</dbReference>
<feature type="region of interest" description="Disordered" evidence="3">
    <location>
        <begin position="1"/>
        <end position="22"/>
    </location>
</feature>
<evidence type="ECO:0000256" key="3">
    <source>
        <dbReference type="SAM" id="MobiDB-lite"/>
    </source>
</evidence>
<dbReference type="CDD" id="cd06661">
    <property type="entry name" value="GGCT_like"/>
    <property type="match status" value="1"/>
</dbReference>
<evidence type="ECO:0000313" key="4">
    <source>
        <dbReference type="EMBL" id="CCG82508.1"/>
    </source>
</evidence>
<comment type="caution">
    <text evidence="4">The sequence shown here is derived from an EMBL/GenBank/DDBJ whole genome shotgun (WGS) entry which is preliminary data.</text>
</comment>
<organism evidence="4 5">
    <name type="scientific">Taphrina deformans (strain PYCC 5710 / ATCC 11124 / CBS 356.35 / IMI 108563 / JCM 9778 / NBRC 8474)</name>
    <name type="common">Peach leaf curl fungus</name>
    <name type="synonym">Lalaria deformans</name>
    <dbReference type="NCBI Taxonomy" id="1097556"/>
    <lineage>
        <taxon>Eukaryota</taxon>
        <taxon>Fungi</taxon>
        <taxon>Dikarya</taxon>
        <taxon>Ascomycota</taxon>
        <taxon>Taphrinomycotina</taxon>
        <taxon>Taphrinomycetes</taxon>
        <taxon>Taphrinales</taxon>
        <taxon>Taphrinaceae</taxon>
        <taxon>Taphrina</taxon>
    </lineage>
</organism>
<reference evidence="4 5" key="1">
    <citation type="journal article" date="2013" name="MBio">
        <title>Genome sequencing of the plant pathogen Taphrina deformans, the causal agent of peach leaf curl.</title>
        <authorList>
            <person name="Cisse O.H."/>
            <person name="Almeida J.M.G.C.F."/>
            <person name="Fonseca A."/>
            <person name="Kumar A.A."/>
            <person name="Salojaervi J."/>
            <person name="Overmyer K."/>
            <person name="Hauser P.M."/>
            <person name="Pagni M."/>
        </authorList>
    </citation>
    <scope>NUCLEOTIDE SEQUENCE [LARGE SCALE GENOMIC DNA]</scope>
    <source>
        <strain evidence="5">PYCC 5710 / ATCC 11124 / CBS 356.35 / IMI 108563 / JCM 9778 / NBRC 8474</strain>
    </source>
</reference>
<protein>
    <recommendedName>
        <fullName evidence="1">glutathione-specific gamma-glutamylcyclotransferase</fullName>
        <ecNumber evidence="1">4.3.2.7</ecNumber>
    </recommendedName>
</protein>
<dbReference type="PANTHER" id="PTHR12192:SF2">
    <property type="entry name" value="GLUTATHIONE-SPECIFIC GAMMA-GLUTAMYLCYCLOTRANSFERASE 2"/>
    <property type="match status" value="1"/>
</dbReference>
<evidence type="ECO:0000256" key="1">
    <source>
        <dbReference type="ARBA" id="ARBA00012344"/>
    </source>
</evidence>
<dbReference type="GO" id="GO:0061928">
    <property type="term" value="F:glutathione specific gamma-glutamylcyclotransferase activity"/>
    <property type="evidence" value="ECO:0007669"/>
    <property type="project" value="UniProtKB-EC"/>
</dbReference>
<dbReference type="STRING" id="1097556.R4XDM7"/>
<dbReference type="Proteomes" id="UP000013776">
    <property type="component" value="Unassembled WGS sequence"/>
</dbReference>
<dbReference type="InterPro" id="IPR006840">
    <property type="entry name" value="ChaC"/>
</dbReference>